<dbReference type="EMBL" id="SMAS01000001">
    <property type="protein sequence ID" value="TCT38445.1"/>
    <property type="molecule type" value="Genomic_DNA"/>
</dbReference>
<dbReference type="SUPFAM" id="SSF54913">
    <property type="entry name" value="GlnB-like"/>
    <property type="match status" value="1"/>
</dbReference>
<dbReference type="Pfam" id="PF03091">
    <property type="entry name" value="CutA1"/>
    <property type="match status" value="1"/>
</dbReference>
<reference evidence="2 3" key="1">
    <citation type="submission" date="2019-03" db="EMBL/GenBank/DDBJ databases">
        <title>Genomic analyses of the natural microbiome of Caenorhabditis elegans.</title>
        <authorList>
            <person name="Samuel B."/>
        </authorList>
    </citation>
    <scope>NUCLEOTIDE SEQUENCE [LARGE SCALE GENOMIC DNA]</scope>
    <source>
        <strain evidence="2 3">JUb102</strain>
    </source>
</reference>
<dbReference type="GO" id="GO:0010038">
    <property type="term" value="P:response to metal ion"/>
    <property type="evidence" value="ECO:0007669"/>
    <property type="project" value="InterPro"/>
</dbReference>
<dbReference type="Gene3D" id="3.30.70.120">
    <property type="match status" value="1"/>
</dbReference>
<dbReference type="PANTHER" id="PTHR23419:SF8">
    <property type="entry name" value="FI09726P"/>
    <property type="match status" value="1"/>
</dbReference>
<name>A0A4R3NR05_9GAMM</name>
<dbReference type="InterPro" id="IPR015867">
    <property type="entry name" value="N-reg_PII/ATP_PRibTrfase_C"/>
</dbReference>
<dbReference type="GO" id="GO:0005507">
    <property type="term" value="F:copper ion binding"/>
    <property type="evidence" value="ECO:0007669"/>
    <property type="project" value="TreeGrafter"/>
</dbReference>
<accession>A0A4R3NR05</accession>
<sequence>MTFDDNHYKNQQQPCIVLSTTNSQESAIKIAQYLLNNHIAACVSLLPEMKSVYLWKGNVTEDKEILLLIKSTIGNQQALFDAIKEIHPYEIPELIRLDPNQVEDNYLQWLVNSVR</sequence>
<dbReference type="PANTHER" id="PTHR23419">
    <property type="entry name" value="DIVALENT CATION TOLERANCE CUTA-RELATED"/>
    <property type="match status" value="1"/>
</dbReference>
<gene>
    <name evidence="2" type="ORF">EC835_101449</name>
</gene>
<dbReference type="InterPro" id="IPR004323">
    <property type="entry name" value="Ion_tolerance_CutA"/>
</dbReference>
<evidence type="ECO:0000256" key="1">
    <source>
        <dbReference type="ARBA" id="ARBA00010169"/>
    </source>
</evidence>
<proteinExistence type="inferred from homology"/>
<comment type="caution">
    <text evidence="2">The sequence shown here is derived from an EMBL/GenBank/DDBJ whole genome shotgun (WGS) entry which is preliminary data.</text>
</comment>
<evidence type="ECO:0000313" key="3">
    <source>
        <dbReference type="Proteomes" id="UP000295055"/>
    </source>
</evidence>
<comment type="similarity">
    <text evidence="1">Belongs to the CutA family.</text>
</comment>
<dbReference type="OrthoDB" id="37622at2"/>
<dbReference type="AlphaFoldDB" id="A0A4R3NR05"/>
<dbReference type="RefSeq" id="WP_132494695.1">
    <property type="nucleotide sequence ID" value="NZ_SMAS01000001.1"/>
</dbReference>
<evidence type="ECO:0000313" key="2">
    <source>
        <dbReference type="EMBL" id="TCT38445.1"/>
    </source>
</evidence>
<protein>
    <submittedName>
        <fullName evidence="2">Periplasmic divalent cation tolerance protein</fullName>
    </submittedName>
</protein>
<organism evidence="2 3">
    <name type="scientific">Providencia alcalifaciens</name>
    <dbReference type="NCBI Taxonomy" id="126385"/>
    <lineage>
        <taxon>Bacteria</taxon>
        <taxon>Pseudomonadati</taxon>
        <taxon>Pseudomonadota</taxon>
        <taxon>Gammaproteobacteria</taxon>
        <taxon>Enterobacterales</taxon>
        <taxon>Morganellaceae</taxon>
        <taxon>Providencia</taxon>
    </lineage>
</organism>
<dbReference type="Proteomes" id="UP000295055">
    <property type="component" value="Unassembled WGS sequence"/>
</dbReference>
<dbReference type="InterPro" id="IPR011322">
    <property type="entry name" value="N-reg_PII-like_a/b"/>
</dbReference>